<dbReference type="RefSeq" id="WP_229872582.1">
    <property type="nucleotide sequence ID" value="NZ_BNAS01000006.1"/>
</dbReference>
<dbReference type="Gene3D" id="2.40.360.20">
    <property type="match status" value="1"/>
</dbReference>
<feature type="region of interest" description="Disordered" evidence="1">
    <location>
        <begin position="29"/>
        <end position="64"/>
    </location>
</feature>
<protein>
    <recommendedName>
        <fullName evidence="4">Lipoprotein</fullName>
    </recommendedName>
</protein>
<dbReference type="PROSITE" id="PS51257">
    <property type="entry name" value="PROKAR_LIPOPROTEIN"/>
    <property type="match status" value="1"/>
</dbReference>
<dbReference type="AlphaFoldDB" id="A0A919G310"/>
<name>A0A919G310_9MICO</name>
<reference evidence="2" key="1">
    <citation type="journal article" date="2014" name="Int. J. Syst. Evol. Microbiol.">
        <title>Complete genome sequence of Corynebacterium casei LMG S-19264T (=DSM 44701T), isolated from a smear-ripened cheese.</title>
        <authorList>
            <consortium name="US DOE Joint Genome Institute (JGI-PGF)"/>
            <person name="Walter F."/>
            <person name="Albersmeier A."/>
            <person name="Kalinowski J."/>
            <person name="Ruckert C."/>
        </authorList>
    </citation>
    <scope>NUCLEOTIDE SEQUENCE</scope>
    <source>
        <strain evidence="2">CGMCC 4.7398</strain>
    </source>
</reference>
<proteinExistence type="predicted"/>
<reference evidence="2" key="2">
    <citation type="submission" date="2020-09" db="EMBL/GenBank/DDBJ databases">
        <authorList>
            <person name="Sun Q."/>
            <person name="Zhou Y."/>
        </authorList>
    </citation>
    <scope>NUCLEOTIDE SEQUENCE</scope>
    <source>
        <strain evidence="2">CGMCC 4.7398</strain>
    </source>
</reference>
<dbReference type="EMBL" id="BNAS01000006">
    <property type="protein sequence ID" value="GHH77105.1"/>
    <property type="molecule type" value="Genomic_DNA"/>
</dbReference>
<dbReference type="Proteomes" id="UP000627369">
    <property type="component" value="Unassembled WGS sequence"/>
</dbReference>
<evidence type="ECO:0000313" key="2">
    <source>
        <dbReference type="EMBL" id="GHH77105.1"/>
    </source>
</evidence>
<evidence type="ECO:0000256" key="1">
    <source>
        <dbReference type="SAM" id="MobiDB-lite"/>
    </source>
</evidence>
<comment type="caution">
    <text evidence="2">The sequence shown here is derived from an EMBL/GenBank/DDBJ whole genome shotgun (WGS) entry which is preliminary data.</text>
</comment>
<gene>
    <name evidence="2" type="ORF">GCM10017772_37240</name>
</gene>
<organism evidence="2 3">
    <name type="scientific">Promicromonospora soli</name>
    <dbReference type="NCBI Taxonomy" id="2035533"/>
    <lineage>
        <taxon>Bacteria</taxon>
        <taxon>Bacillati</taxon>
        <taxon>Actinomycetota</taxon>
        <taxon>Actinomycetes</taxon>
        <taxon>Micrococcales</taxon>
        <taxon>Promicromonosporaceae</taxon>
        <taxon>Promicromonospora</taxon>
    </lineage>
</organism>
<accession>A0A919G310</accession>
<sequence>MRPVGRPLRWGLVAVGTLVLAAGCGQGYGGQGDDGRYDGGPGEQQTGAESDLPQSSEPADLDPADLTTEIDNEYWPMEPGTQWVYRETDEEGQELRVVVTVTSETNKLANGVTARVVRDTVTQDGEVVEDTFDWYAQDSDGTIWYLGEDTAEFDDGRVTTTAGSFEAGKDGALAGVIMPAEPAVGMAYRQEYLKGEAEDNGEVLSLDEQAEVPAGHYDRALLTKDTITIEPDVLEYKLYAPGVGPVLALGISGGGGREELVEVRTVSEETTRAAGVTPLGERY</sequence>
<evidence type="ECO:0000313" key="3">
    <source>
        <dbReference type="Proteomes" id="UP000627369"/>
    </source>
</evidence>
<feature type="compositionally biased region" description="Polar residues" evidence="1">
    <location>
        <begin position="43"/>
        <end position="57"/>
    </location>
</feature>
<evidence type="ECO:0008006" key="4">
    <source>
        <dbReference type="Google" id="ProtNLM"/>
    </source>
</evidence>
<keyword evidence="3" id="KW-1185">Reference proteome</keyword>
<feature type="compositionally biased region" description="Gly residues" evidence="1">
    <location>
        <begin position="29"/>
        <end position="42"/>
    </location>
</feature>